<reference evidence="2 3" key="1">
    <citation type="journal article" date="2014" name="Int. J. Syst. Evol. Microbiol.">
        <title>Fulvimonas yonginensis sp. nov., isolated from greenhouse soil, and emended description of the genus Fulvimonas.</title>
        <authorList>
            <person name="Ahn J.H."/>
            <person name="Kim S.J."/>
            <person name="Weon H.Y."/>
            <person name="Hong S.B."/>
            <person name="Seok S.J."/>
            <person name="Kwon S.W."/>
        </authorList>
    </citation>
    <scope>NUCLEOTIDE SEQUENCE [LARGE SCALE GENOMIC DNA]</scope>
    <source>
        <strain evidence="2 3">KACC 16952</strain>
    </source>
</reference>
<feature type="transmembrane region" description="Helical" evidence="1">
    <location>
        <begin position="34"/>
        <end position="55"/>
    </location>
</feature>
<dbReference type="EMBL" id="JBBBNY010000003">
    <property type="protein sequence ID" value="MEI7036456.1"/>
    <property type="molecule type" value="Genomic_DNA"/>
</dbReference>
<sequence length="56" mass="6292">MNASLIIFIVMVVLGVWKIPSTEREARSPLAPYRALWGVLYLLIAFVAWCAWAGAR</sequence>
<dbReference type="Proteomes" id="UP001381174">
    <property type="component" value="Unassembled WGS sequence"/>
</dbReference>
<proteinExistence type="predicted"/>
<evidence type="ECO:0000256" key="1">
    <source>
        <dbReference type="SAM" id="Phobius"/>
    </source>
</evidence>
<keyword evidence="1" id="KW-0472">Membrane</keyword>
<accession>A0ABU8JA72</accession>
<comment type="caution">
    <text evidence="2">The sequence shown here is derived from an EMBL/GenBank/DDBJ whole genome shotgun (WGS) entry which is preliminary data.</text>
</comment>
<protein>
    <submittedName>
        <fullName evidence="2">Uncharacterized protein</fullName>
    </submittedName>
</protein>
<keyword evidence="1" id="KW-1133">Transmembrane helix</keyword>
<evidence type="ECO:0000313" key="2">
    <source>
        <dbReference type="EMBL" id="MEI7036456.1"/>
    </source>
</evidence>
<organism evidence="2 3">
    <name type="scientific">Fulvimonas yonginensis</name>
    <dbReference type="NCBI Taxonomy" id="1495200"/>
    <lineage>
        <taxon>Bacteria</taxon>
        <taxon>Pseudomonadati</taxon>
        <taxon>Pseudomonadota</taxon>
        <taxon>Gammaproteobacteria</taxon>
        <taxon>Lysobacterales</taxon>
        <taxon>Rhodanobacteraceae</taxon>
        <taxon>Fulvimonas</taxon>
    </lineage>
</organism>
<keyword evidence="3" id="KW-1185">Reference proteome</keyword>
<evidence type="ECO:0000313" key="3">
    <source>
        <dbReference type="Proteomes" id="UP001381174"/>
    </source>
</evidence>
<keyword evidence="1" id="KW-0812">Transmembrane</keyword>
<dbReference type="RefSeq" id="WP_336807072.1">
    <property type="nucleotide sequence ID" value="NZ_JBBBNY010000003.1"/>
</dbReference>
<gene>
    <name evidence="2" type="ORF">WAT24_06775</name>
</gene>
<name>A0ABU8JA72_9GAMM</name>